<evidence type="ECO:0000256" key="1">
    <source>
        <dbReference type="SAM" id="SignalP"/>
    </source>
</evidence>
<evidence type="ECO:0000313" key="2">
    <source>
        <dbReference type="EMBL" id="KAJ5223764.1"/>
    </source>
</evidence>
<sequence length="405" mass="41069">MFGSKLFPLWVVVATMAILISGALGAPAKGLCLDCGAANSTVSTVVTSTMTVNAISLLALCWTCARSPFWGPFCWGHSWSLSTSETRVASQLLTDHSLASSQTSVVVTTATMITDPIISGSPVPTSANASVSQTGVSTVTISSSNTGNIVRTSLAPTAPFVNGTSIVETVTTIVTTSYTEVCPTGFTVRSTTFTAAVCPKATAAITGTGGSPCAPTIPPIPSGWTTTVTVCTVCAPTPTTVTLTVPCATSPATATPVITVVTCTESCSKTMTEITTPVPTPVTTVVTCTENCFHTITQSPTSGASSAPLTTILIPCTKDCSKTTTFIPAATPRTVTNVTPCTSNCWNTITLGTGQASAKPTVTSKPFSTSGVVASSPPSYNAGSSLSGVSNIFSTSIIMLLALLV</sequence>
<gene>
    <name evidence="2" type="ORF">N7468_008306</name>
</gene>
<name>A0A9W9NSD0_9EURO</name>
<feature type="signal peptide" evidence="1">
    <location>
        <begin position="1"/>
        <end position="25"/>
    </location>
</feature>
<accession>A0A9W9NSD0</accession>
<dbReference type="Proteomes" id="UP001150941">
    <property type="component" value="Unassembled WGS sequence"/>
</dbReference>
<dbReference type="RefSeq" id="XP_058327947.1">
    <property type="nucleotide sequence ID" value="XM_058477602.1"/>
</dbReference>
<proteinExistence type="predicted"/>
<reference evidence="2" key="1">
    <citation type="submission" date="2022-11" db="EMBL/GenBank/DDBJ databases">
        <authorList>
            <person name="Petersen C."/>
        </authorList>
    </citation>
    <scope>NUCLEOTIDE SEQUENCE</scope>
    <source>
        <strain evidence="2">IBT 19713</strain>
    </source>
</reference>
<dbReference type="AlphaFoldDB" id="A0A9W9NSD0"/>
<evidence type="ECO:0000313" key="3">
    <source>
        <dbReference type="Proteomes" id="UP001150941"/>
    </source>
</evidence>
<feature type="chain" id="PRO_5040988658" evidence="1">
    <location>
        <begin position="26"/>
        <end position="405"/>
    </location>
</feature>
<dbReference type="GeneID" id="83204905"/>
<keyword evidence="3" id="KW-1185">Reference proteome</keyword>
<keyword evidence="1" id="KW-0732">Signal</keyword>
<comment type="caution">
    <text evidence="2">The sequence shown here is derived from an EMBL/GenBank/DDBJ whole genome shotgun (WGS) entry which is preliminary data.</text>
</comment>
<protein>
    <submittedName>
        <fullName evidence="2">Uncharacterized protein</fullName>
    </submittedName>
</protein>
<organism evidence="2 3">
    <name type="scientific">Penicillium chermesinum</name>
    <dbReference type="NCBI Taxonomy" id="63820"/>
    <lineage>
        <taxon>Eukaryota</taxon>
        <taxon>Fungi</taxon>
        <taxon>Dikarya</taxon>
        <taxon>Ascomycota</taxon>
        <taxon>Pezizomycotina</taxon>
        <taxon>Eurotiomycetes</taxon>
        <taxon>Eurotiomycetidae</taxon>
        <taxon>Eurotiales</taxon>
        <taxon>Aspergillaceae</taxon>
        <taxon>Penicillium</taxon>
    </lineage>
</organism>
<reference evidence="2" key="2">
    <citation type="journal article" date="2023" name="IMA Fungus">
        <title>Comparative genomic study of the Penicillium genus elucidates a diverse pangenome and 15 lateral gene transfer events.</title>
        <authorList>
            <person name="Petersen C."/>
            <person name="Sorensen T."/>
            <person name="Nielsen M.R."/>
            <person name="Sondergaard T.E."/>
            <person name="Sorensen J.L."/>
            <person name="Fitzpatrick D.A."/>
            <person name="Frisvad J.C."/>
            <person name="Nielsen K.L."/>
        </authorList>
    </citation>
    <scope>NUCLEOTIDE SEQUENCE</scope>
    <source>
        <strain evidence="2">IBT 19713</strain>
    </source>
</reference>
<dbReference type="EMBL" id="JAPQKS010000006">
    <property type="protein sequence ID" value="KAJ5223764.1"/>
    <property type="molecule type" value="Genomic_DNA"/>
</dbReference>